<dbReference type="GO" id="GO:0051301">
    <property type="term" value="P:cell division"/>
    <property type="evidence" value="ECO:0007669"/>
    <property type="project" value="InterPro"/>
</dbReference>
<dbReference type="InterPro" id="IPR005762">
    <property type="entry name" value="MurD"/>
</dbReference>
<evidence type="ECO:0000256" key="3">
    <source>
        <dbReference type="ARBA" id="ARBA00022490"/>
    </source>
</evidence>
<dbReference type="PANTHER" id="PTHR43692:SF1">
    <property type="entry name" value="UDP-N-ACETYLMURAMOYLALANINE--D-GLUTAMATE LIGASE"/>
    <property type="match status" value="1"/>
</dbReference>
<dbReference type="AlphaFoldDB" id="A0A6J6I8H8"/>
<sequence length="480" mass="51281">MSEQAFIITPDLDWSVQRVVVAGAGVTGKAVAHALARRGATVHVVDQGLTPGSAVKAEFETAGFIADDDELGAVVEASLMVVSPGWRPDAPVMKAAETLQVPILGELDVAWILQQQRGQGPAWLTLTGTNGKTTAVTMAESMLLAAGRRALAVGNVGRSIVEAIDAQEPYEVLALELSSFQLHRSHLMRPFASAVLNIAPDHLDWHGDFAAYRADKARILERTTHACIYRAEEPITRQLIEQADVEEGCRAIGTTLGIPALGEIGVVDGLILDRAFEDNRREEATELAGVDDLVDQAAHTIANALSATALVRSTGVDPSAIRQGLRDWQPQPHRMTVVATIDEVTWVDDSKATNPHAAAASLASFDDIVWIAGGLAKGAEFDELVTRAASRLRAVIVLGTDRDQVVAAVKRHAPDVPVIDVDDAENGAVNLMQAAVEAARRHAVAGSTVLLAPACASMDRFRDYHERGQLFADIVVRNQS</sequence>
<evidence type="ECO:0000256" key="2">
    <source>
        <dbReference type="ARBA" id="ARBA00004752"/>
    </source>
</evidence>
<feature type="domain" description="Mur ligase central" evidence="8">
    <location>
        <begin position="127"/>
        <end position="246"/>
    </location>
</feature>
<dbReference type="Pfam" id="PF08245">
    <property type="entry name" value="Mur_ligase_M"/>
    <property type="match status" value="1"/>
</dbReference>
<proteinExistence type="inferred from homology"/>
<dbReference type="Pfam" id="PF02875">
    <property type="entry name" value="Mur_ligase_C"/>
    <property type="match status" value="1"/>
</dbReference>
<feature type="domain" description="Mur ligase C-terminal" evidence="7">
    <location>
        <begin position="333"/>
        <end position="455"/>
    </location>
</feature>
<dbReference type="GO" id="GO:0009252">
    <property type="term" value="P:peptidoglycan biosynthetic process"/>
    <property type="evidence" value="ECO:0007669"/>
    <property type="project" value="UniProtKB-UniPathway"/>
</dbReference>
<dbReference type="GO" id="GO:0005737">
    <property type="term" value="C:cytoplasm"/>
    <property type="evidence" value="ECO:0007669"/>
    <property type="project" value="UniProtKB-SubCell"/>
</dbReference>
<dbReference type="NCBIfam" id="TIGR01087">
    <property type="entry name" value="murD"/>
    <property type="match status" value="1"/>
</dbReference>
<name>A0A6J6I8H8_9ZZZZ</name>
<dbReference type="InterPro" id="IPR036565">
    <property type="entry name" value="Mur-like_cat_sf"/>
</dbReference>
<dbReference type="Gene3D" id="3.40.1190.10">
    <property type="entry name" value="Mur-like, catalytic domain"/>
    <property type="match status" value="1"/>
</dbReference>
<dbReference type="Pfam" id="PF21799">
    <property type="entry name" value="MurD-like_N"/>
    <property type="match status" value="1"/>
</dbReference>
<dbReference type="SUPFAM" id="SSF53244">
    <property type="entry name" value="MurD-like peptide ligases, peptide-binding domain"/>
    <property type="match status" value="1"/>
</dbReference>
<evidence type="ECO:0000256" key="5">
    <source>
        <dbReference type="ARBA" id="ARBA00022741"/>
    </source>
</evidence>
<keyword evidence="5" id="KW-0547">Nucleotide-binding</keyword>
<evidence type="ECO:0000256" key="4">
    <source>
        <dbReference type="ARBA" id="ARBA00022598"/>
    </source>
</evidence>
<reference evidence="9" key="1">
    <citation type="submission" date="2020-05" db="EMBL/GenBank/DDBJ databases">
        <authorList>
            <person name="Chiriac C."/>
            <person name="Salcher M."/>
            <person name="Ghai R."/>
            <person name="Kavagutti S V."/>
        </authorList>
    </citation>
    <scope>NUCLEOTIDE SEQUENCE</scope>
</reference>
<dbReference type="SUPFAM" id="SSF51984">
    <property type="entry name" value="MurCD N-terminal domain"/>
    <property type="match status" value="1"/>
</dbReference>
<accession>A0A6J6I8H8</accession>
<dbReference type="InterPro" id="IPR036615">
    <property type="entry name" value="Mur_ligase_C_dom_sf"/>
</dbReference>
<evidence type="ECO:0000256" key="6">
    <source>
        <dbReference type="ARBA" id="ARBA00022840"/>
    </source>
</evidence>
<dbReference type="HAMAP" id="MF_00639">
    <property type="entry name" value="MurD"/>
    <property type="match status" value="1"/>
</dbReference>
<evidence type="ECO:0000313" key="9">
    <source>
        <dbReference type="EMBL" id="CAB4617078.1"/>
    </source>
</evidence>
<comment type="subcellular location">
    <subcellularLocation>
        <location evidence="1">Cytoplasm</location>
    </subcellularLocation>
</comment>
<evidence type="ECO:0000259" key="7">
    <source>
        <dbReference type="Pfam" id="PF02875"/>
    </source>
</evidence>
<keyword evidence="6" id="KW-0067">ATP-binding</keyword>
<dbReference type="PANTHER" id="PTHR43692">
    <property type="entry name" value="UDP-N-ACETYLMURAMOYLALANINE--D-GLUTAMATE LIGASE"/>
    <property type="match status" value="1"/>
</dbReference>
<protein>
    <submittedName>
        <fullName evidence="9">Unannotated protein</fullName>
    </submittedName>
</protein>
<dbReference type="GO" id="GO:0008360">
    <property type="term" value="P:regulation of cell shape"/>
    <property type="evidence" value="ECO:0007669"/>
    <property type="project" value="InterPro"/>
</dbReference>
<dbReference type="UniPathway" id="UPA00219"/>
<organism evidence="9">
    <name type="scientific">freshwater metagenome</name>
    <dbReference type="NCBI Taxonomy" id="449393"/>
    <lineage>
        <taxon>unclassified sequences</taxon>
        <taxon>metagenomes</taxon>
        <taxon>ecological metagenomes</taxon>
    </lineage>
</organism>
<dbReference type="GO" id="GO:0005524">
    <property type="term" value="F:ATP binding"/>
    <property type="evidence" value="ECO:0007669"/>
    <property type="project" value="UniProtKB-KW"/>
</dbReference>
<dbReference type="InterPro" id="IPR004101">
    <property type="entry name" value="Mur_ligase_C"/>
</dbReference>
<dbReference type="EMBL" id="CAEZVF010000024">
    <property type="protein sequence ID" value="CAB4617078.1"/>
    <property type="molecule type" value="Genomic_DNA"/>
</dbReference>
<dbReference type="Gene3D" id="3.90.190.20">
    <property type="entry name" value="Mur ligase, C-terminal domain"/>
    <property type="match status" value="1"/>
</dbReference>
<gene>
    <name evidence="9" type="ORF">UFOPK1939_00277</name>
</gene>
<keyword evidence="3" id="KW-0963">Cytoplasm</keyword>
<dbReference type="SUPFAM" id="SSF53623">
    <property type="entry name" value="MurD-like peptide ligases, catalytic domain"/>
    <property type="match status" value="1"/>
</dbReference>
<evidence type="ECO:0000259" key="8">
    <source>
        <dbReference type="Pfam" id="PF08245"/>
    </source>
</evidence>
<dbReference type="Gene3D" id="3.40.50.720">
    <property type="entry name" value="NAD(P)-binding Rossmann-like Domain"/>
    <property type="match status" value="1"/>
</dbReference>
<keyword evidence="4" id="KW-0436">Ligase</keyword>
<evidence type="ECO:0000256" key="1">
    <source>
        <dbReference type="ARBA" id="ARBA00004496"/>
    </source>
</evidence>
<comment type="pathway">
    <text evidence="2">Cell wall biogenesis; peptidoglycan biosynthesis.</text>
</comment>
<dbReference type="GO" id="GO:0008764">
    <property type="term" value="F:UDP-N-acetylmuramoylalanine-D-glutamate ligase activity"/>
    <property type="evidence" value="ECO:0007669"/>
    <property type="project" value="UniProtKB-EC"/>
</dbReference>
<dbReference type="InterPro" id="IPR013221">
    <property type="entry name" value="Mur_ligase_cen"/>
</dbReference>